<organism evidence="1 2">
    <name type="scientific">Dryococelus australis</name>
    <dbReference type="NCBI Taxonomy" id="614101"/>
    <lineage>
        <taxon>Eukaryota</taxon>
        <taxon>Metazoa</taxon>
        <taxon>Ecdysozoa</taxon>
        <taxon>Arthropoda</taxon>
        <taxon>Hexapoda</taxon>
        <taxon>Insecta</taxon>
        <taxon>Pterygota</taxon>
        <taxon>Neoptera</taxon>
        <taxon>Polyneoptera</taxon>
        <taxon>Phasmatodea</taxon>
        <taxon>Verophasmatodea</taxon>
        <taxon>Anareolatae</taxon>
        <taxon>Phasmatidae</taxon>
        <taxon>Eurycanthinae</taxon>
        <taxon>Dryococelus</taxon>
    </lineage>
</organism>
<dbReference type="Proteomes" id="UP001159363">
    <property type="component" value="Chromosome 7"/>
</dbReference>
<name>A0ABQ9GX52_9NEOP</name>
<reference evidence="1 2" key="1">
    <citation type="submission" date="2023-02" db="EMBL/GenBank/DDBJ databases">
        <title>LHISI_Scaffold_Assembly.</title>
        <authorList>
            <person name="Stuart O.P."/>
            <person name="Cleave R."/>
            <person name="Magrath M.J.L."/>
            <person name="Mikheyev A.S."/>
        </authorList>
    </citation>
    <scope>NUCLEOTIDE SEQUENCE [LARGE SCALE GENOMIC DNA]</scope>
    <source>
        <strain evidence="1">Daus_M_001</strain>
        <tissue evidence="1">Leg muscle</tissue>
    </source>
</reference>
<sequence length="69" mass="7892">MRKEVMGILEGYHELLRKISFKVGDLVLVEAHSLSSNLAPKWVGPYKMSSFLTPVTLLLEDLQDHKRLI</sequence>
<dbReference type="EMBL" id="JARBHB010000008">
    <property type="protein sequence ID" value="KAJ8876596.1"/>
    <property type="molecule type" value="Genomic_DNA"/>
</dbReference>
<evidence type="ECO:0000313" key="1">
    <source>
        <dbReference type="EMBL" id="KAJ8876596.1"/>
    </source>
</evidence>
<comment type="caution">
    <text evidence="1">The sequence shown here is derived from an EMBL/GenBank/DDBJ whole genome shotgun (WGS) entry which is preliminary data.</text>
</comment>
<protein>
    <submittedName>
        <fullName evidence="1">Uncharacterized protein</fullName>
    </submittedName>
</protein>
<gene>
    <name evidence="1" type="ORF">PR048_021041</name>
</gene>
<accession>A0ABQ9GX52</accession>
<keyword evidence="2" id="KW-1185">Reference proteome</keyword>
<evidence type="ECO:0000313" key="2">
    <source>
        <dbReference type="Proteomes" id="UP001159363"/>
    </source>
</evidence>
<proteinExistence type="predicted"/>